<dbReference type="InterPro" id="IPR001054">
    <property type="entry name" value="A/G_cyclase"/>
</dbReference>
<gene>
    <name evidence="3" type="ORF">AOQ71_07520</name>
</gene>
<organism evidence="3 4">
    <name type="scientific">Bradyrhizobium manausense</name>
    <dbReference type="NCBI Taxonomy" id="989370"/>
    <lineage>
        <taxon>Bacteria</taxon>
        <taxon>Pseudomonadati</taxon>
        <taxon>Pseudomonadota</taxon>
        <taxon>Alphaproteobacteria</taxon>
        <taxon>Hyphomicrobiales</taxon>
        <taxon>Nitrobacteraceae</taxon>
        <taxon>Bradyrhizobium</taxon>
    </lineage>
</organism>
<dbReference type="GO" id="GO:0035556">
    <property type="term" value="P:intracellular signal transduction"/>
    <property type="evidence" value="ECO:0007669"/>
    <property type="project" value="InterPro"/>
</dbReference>
<dbReference type="InterPro" id="IPR029787">
    <property type="entry name" value="Nucleotide_cyclase"/>
</dbReference>
<dbReference type="Gene3D" id="3.30.70.1230">
    <property type="entry name" value="Nucleotide cyclase"/>
    <property type="match status" value="1"/>
</dbReference>
<evidence type="ECO:0000259" key="2">
    <source>
        <dbReference type="PROSITE" id="PS50125"/>
    </source>
</evidence>
<dbReference type="Proteomes" id="UP000051936">
    <property type="component" value="Unassembled WGS sequence"/>
</dbReference>
<dbReference type="PANTHER" id="PTHR43081:SF1">
    <property type="entry name" value="ADENYLATE CYCLASE, TERMINAL-DIFFERENTIATION SPECIFIC"/>
    <property type="match status" value="1"/>
</dbReference>
<keyword evidence="1" id="KW-0812">Transmembrane</keyword>
<evidence type="ECO:0000313" key="3">
    <source>
        <dbReference type="EMBL" id="KRQ15881.1"/>
    </source>
</evidence>
<evidence type="ECO:0000256" key="1">
    <source>
        <dbReference type="SAM" id="Phobius"/>
    </source>
</evidence>
<evidence type="ECO:0000313" key="4">
    <source>
        <dbReference type="Proteomes" id="UP000051936"/>
    </source>
</evidence>
<keyword evidence="4" id="KW-1185">Reference proteome</keyword>
<name>A0A0R3E0Y1_9BRAD</name>
<protein>
    <recommendedName>
        <fullName evidence="2">Guanylate cyclase domain-containing protein</fullName>
    </recommendedName>
</protein>
<dbReference type="AlphaFoldDB" id="A0A0R3E0Y1"/>
<dbReference type="SUPFAM" id="SSF55073">
    <property type="entry name" value="Nucleotide cyclase"/>
    <property type="match status" value="1"/>
</dbReference>
<dbReference type="EMBL" id="LJYG01000033">
    <property type="protein sequence ID" value="KRQ15881.1"/>
    <property type="molecule type" value="Genomic_DNA"/>
</dbReference>
<comment type="caution">
    <text evidence="3">The sequence shown here is derived from an EMBL/GenBank/DDBJ whole genome shotgun (WGS) entry which is preliminary data.</text>
</comment>
<sequence length="321" mass="34559">MMLTASVGRLTSVAPMAKARYFEIGVVCLEIIVVLLAILVAVYVSVWAGLLLLPLLLLGLISLICNYDAWVVRRLSTQDSPLMLTLCKIGFVGRSRRMLRLLPSDPRCRFCMVPFGGVGKVFGIRPSAANPNYCRSCFEAMPITTHELEVGVVFADLRGFTSWSETHSSRDATALVSRFYASAHHVLTSDDAFVDFIGDQVMAIYCVDMPSLGARTADIMLAATRRLIDTARQGAESLPVGAGMHMGKAQVGSLATGKSKNFTAIGDVVNTAARLQSAAGANQILVSEKVYGALSGEKPQADRTTLDLKGKAELLTAFILH</sequence>
<proteinExistence type="predicted"/>
<dbReference type="GO" id="GO:0004016">
    <property type="term" value="F:adenylate cyclase activity"/>
    <property type="evidence" value="ECO:0007669"/>
    <property type="project" value="UniProtKB-ARBA"/>
</dbReference>
<accession>A0A0R3E0Y1</accession>
<reference evidence="3 4" key="1">
    <citation type="submission" date="2015-09" db="EMBL/GenBank/DDBJ databases">
        <title>Draft Genome Sequence of Bradyrhizobium manausense Strain BR 3351T, a Novel Symbiotic Nitrogen-Fixing Alphaproteobacterium Isolated from Brazilian Amazon Rain Forest.</title>
        <authorList>
            <person name="De Araujo J.L."/>
            <person name="Zilli J.E."/>
        </authorList>
    </citation>
    <scope>NUCLEOTIDE SEQUENCE [LARGE SCALE GENOMIC DNA]</scope>
    <source>
        <strain evidence="3 4">BR3351</strain>
    </source>
</reference>
<keyword evidence="1" id="KW-1133">Transmembrane helix</keyword>
<feature type="domain" description="Guanylate cyclase" evidence="2">
    <location>
        <begin position="151"/>
        <end position="276"/>
    </location>
</feature>
<dbReference type="SMART" id="SM00044">
    <property type="entry name" value="CYCc"/>
    <property type="match status" value="1"/>
</dbReference>
<dbReference type="PANTHER" id="PTHR43081">
    <property type="entry name" value="ADENYLATE CYCLASE, TERMINAL-DIFFERENTIATION SPECIFIC-RELATED"/>
    <property type="match status" value="1"/>
</dbReference>
<feature type="transmembrane region" description="Helical" evidence="1">
    <location>
        <begin position="21"/>
        <end position="44"/>
    </location>
</feature>
<keyword evidence="1" id="KW-0472">Membrane</keyword>
<feature type="transmembrane region" description="Helical" evidence="1">
    <location>
        <begin position="50"/>
        <end position="70"/>
    </location>
</feature>
<dbReference type="InterPro" id="IPR050697">
    <property type="entry name" value="Adenylyl/Guanylyl_Cyclase_3/4"/>
</dbReference>
<dbReference type="CDD" id="cd07302">
    <property type="entry name" value="CHD"/>
    <property type="match status" value="1"/>
</dbReference>
<dbReference type="STRING" id="989370.AOQ71_07520"/>
<dbReference type="Pfam" id="PF00211">
    <property type="entry name" value="Guanylate_cyc"/>
    <property type="match status" value="1"/>
</dbReference>
<dbReference type="PROSITE" id="PS50125">
    <property type="entry name" value="GUANYLATE_CYCLASE_2"/>
    <property type="match status" value="1"/>
</dbReference>
<dbReference type="GO" id="GO:0006171">
    <property type="term" value="P:cAMP biosynthetic process"/>
    <property type="evidence" value="ECO:0007669"/>
    <property type="project" value="TreeGrafter"/>
</dbReference>